<dbReference type="Gene3D" id="3.30.830.10">
    <property type="entry name" value="Metalloenzyme, LuxS/M16 peptidase-like"/>
    <property type="match status" value="2"/>
</dbReference>
<dbReference type="GO" id="GO:0046872">
    <property type="term" value="F:metal ion binding"/>
    <property type="evidence" value="ECO:0007669"/>
    <property type="project" value="InterPro"/>
</dbReference>
<dbReference type="OrthoDB" id="6369905at2759"/>
<organism evidence="13 14">
    <name type="scientific">Conidiobolus coronatus (strain ATCC 28846 / CBS 209.66 / NRRL 28638)</name>
    <name type="common">Delacroixia coronata</name>
    <dbReference type="NCBI Taxonomy" id="796925"/>
    <lineage>
        <taxon>Eukaryota</taxon>
        <taxon>Fungi</taxon>
        <taxon>Fungi incertae sedis</taxon>
        <taxon>Zoopagomycota</taxon>
        <taxon>Entomophthoromycotina</taxon>
        <taxon>Entomophthoromycetes</taxon>
        <taxon>Entomophthorales</taxon>
        <taxon>Ancylistaceae</taxon>
        <taxon>Conidiobolus</taxon>
    </lineage>
</organism>
<dbReference type="InterPro" id="IPR011249">
    <property type="entry name" value="Metalloenz_LuxS/M16"/>
</dbReference>
<evidence type="ECO:0000256" key="1">
    <source>
        <dbReference type="ARBA" id="ARBA00004443"/>
    </source>
</evidence>
<keyword evidence="3" id="KW-0679">Respiratory chain</keyword>
<dbReference type="STRING" id="796925.A0A137P6G5"/>
<dbReference type="GO" id="GO:0005743">
    <property type="term" value="C:mitochondrial inner membrane"/>
    <property type="evidence" value="ECO:0007669"/>
    <property type="project" value="UniProtKB-SubCell"/>
</dbReference>
<protein>
    <recommendedName>
        <fullName evidence="10">Cytochrome b-c1 complex subunit 2, mitochondrial</fullName>
    </recommendedName>
</protein>
<dbReference type="SUPFAM" id="SSF63411">
    <property type="entry name" value="LuxS/MPP-like metallohydrolase"/>
    <property type="match status" value="2"/>
</dbReference>
<evidence type="ECO:0000256" key="9">
    <source>
        <dbReference type="ARBA" id="ARBA00038146"/>
    </source>
</evidence>
<evidence type="ECO:0000313" key="13">
    <source>
        <dbReference type="EMBL" id="KXN70596.1"/>
    </source>
</evidence>
<accession>A0A137P6G5</accession>
<gene>
    <name evidence="13" type="ORF">CONCODRAFT_6842</name>
</gene>
<evidence type="ECO:0000256" key="8">
    <source>
        <dbReference type="ARBA" id="ARBA00023136"/>
    </source>
</evidence>
<evidence type="ECO:0000259" key="11">
    <source>
        <dbReference type="Pfam" id="PF00675"/>
    </source>
</evidence>
<keyword evidence="7" id="KW-0496">Mitochondrion</keyword>
<keyword evidence="8" id="KW-0472">Membrane</keyword>
<evidence type="ECO:0000256" key="7">
    <source>
        <dbReference type="ARBA" id="ARBA00023128"/>
    </source>
</evidence>
<evidence type="ECO:0000256" key="4">
    <source>
        <dbReference type="ARBA" id="ARBA00022792"/>
    </source>
</evidence>
<dbReference type="PANTHER" id="PTHR11851">
    <property type="entry name" value="METALLOPROTEASE"/>
    <property type="match status" value="1"/>
</dbReference>
<keyword evidence="6" id="KW-0249">Electron transport</keyword>
<dbReference type="Pfam" id="PF05193">
    <property type="entry name" value="Peptidase_M16_C"/>
    <property type="match status" value="1"/>
</dbReference>
<keyword evidence="2" id="KW-0813">Transport</keyword>
<comment type="subcellular location">
    <subcellularLocation>
        <location evidence="1">Mitochondrion inner membrane</location>
        <topology evidence="1">Peripheral membrane protein</topology>
        <orientation evidence="1">Matrix side</orientation>
    </subcellularLocation>
</comment>
<dbReference type="InterPro" id="IPR007863">
    <property type="entry name" value="Peptidase_M16_C"/>
</dbReference>
<dbReference type="FunFam" id="3.30.830.10:FF:000021">
    <property type="entry name" value="Cytochrome b-c1 complex subunit 2"/>
    <property type="match status" value="1"/>
</dbReference>
<keyword evidence="14" id="KW-1185">Reference proteome</keyword>
<dbReference type="GO" id="GO:0016787">
    <property type="term" value="F:hydrolase activity"/>
    <property type="evidence" value="ECO:0007669"/>
    <property type="project" value="UniProtKB-KW"/>
</dbReference>
<reference evidence="13 14" key="1">
    <citation type="journal article" date="2015" name="Genome Biol. Evol.">
        <title>Phylogenomic analyses indicate that early fungi evolved digesting cell walls of algal ancestors of land plants.</title>
        <authorList>
            <person name="Chang Y."/>
            <person name="Wang S."/>
            <person name="Sekimoto S."/>
            <person name="Aerts A.L."/>
            <person name="Choi C."/>
            <person name="Clum A."/>
            <person name="LaButti K.M."/>
            <person name="Lindquist E.A."/>
            <person name="Yee Ngan C."/>
            <person name="Ohm R.A."/>
            <person name="Salamov A.A."/>
            <person name="Grigoriev I.V."/>
            <person name="Spatafora J.W."/>
            <person name="Berbee M.L."/>
        </authorList>
    </citation>
    <scope>NUCLEOTIDE SEQUENCE [LARGE SCALE GENOMIC DNA]</scope>
    <source>
        <strain evidence="13 14">NRRL 28638</strain>
    </source>
</reference>
<keyword evidence="5" id="KW-0809">Transit peptide</keyword>
<dbReference type="Proteomes" id="UP000070444">
    <property type="component" value="Unassembled WGS sequence"/>
</dbReference>
<evidence type="ECO:0000259" key="12">
    <source>
        <dbReference type="Pfam" id="PF05193"/>
    </source>
</evidence>
<evidence type="ECO:0000256" key="3">
    <source>
        <dbReference type="ARBA" id="ARBA00022660"/>
    </source>
</evidence>
<dbReference type="InterPro" id="IPR050361">
    <property type="entry name" value="MPP/UQCRC_Complex"/>
</dbReference>
<dbReference type="InterPro" id="IPR011765">
    <property type="entry name" value="Pept_M16_N"/>
</dbReference>
<sequence length="434" mass="46240">MLTRSLKQIKSVNLATRGYATSASSINIASTQSGVKIASQDSNSPISTISLITKAGSRYDGNNLGLSHYLKSFSFKATDKRTGFSMIRETELQGGSLSVSNTREHLIYTAQFFREDASYFIKLLAQAATKGKYHHYTFAEVNKQVAFESSAASLEAHLLDQAHQVAFRNGLGNPVLAQPTNRVTIDAIENFAQATIGADSTLLVANNVDADLLVSEASEQFEGVPTAASVASSVSQYFGGESRQAIAGPLSHVTVAFEGASISSNEYPVFQVLRQILGGSKYVKWGNGSSSLSQVAQSNGSQASVEAFNFSYSDAGLFGLVLSAPHTQISALTQSALSEVSKLGSQVSEQALKRAISQAKFEILSASENQLAFNHQIGLQFIPQGAQVSDVISQLNNVSAADVQKLVKKLGESKTTLAAFGDLTQLPYADQLKL</sequence>
<dbReference type="PANTHER" id="PTHR11851:SF209">
    <property type="entry name" value="CYTOCHROME B-C1 COMPLEX SUBUNIT 2, MITOCHONDRIAL"/>
    <property type="match status" value="1"/>
</dbReference>
<name>A0A137P6G5_CONC2</name>
<comment type="similarity">
    <text evidence="9">Belongs to the peptidase M16 family. UQCRC2/QCR2 subfamily.</text>
</comment>
<proteinExistence type="inferred from homology"/>
<evidence type="ECO:0000313" key="14">
    <source>
        <dbReference type="Proteomes" id="UP000070444"/>
    </source>
</evidence>
<evidence type="ECO:0000256" key="2">
    <source>
        <dbReference type="ARBA" id="ARBA00022448"/>
    </source>
</evidence>
<dbReference type="OMA" id="APKFALY"/>
<keyword evidence="13" id="KW-0378">Hydrolase</keyword>
<keyword evidence="4" id="KW-0999">Mitochondrion inner membrane</keyword>
<feature type="domain" description="Peptidase M16 C-terminal" evidence="12">
    <location>
        <begin position="198"/>
        <end position="358"/>
    </location>
</feature>
<evidence type="ECO:0000256" key="6">
    <source>
        <dbReference type="ARBA" id="ARBA00022982"/>
    </source>
</evidence>
<dbReference type="EMBL" id="KQ964498">
    <property type="protein sequence ID" value="KXN70596.1"/>
    <property type="molecule type" value="Genomic_DNA"/>
</dbReference>
<evidence type="ECO:0000256" key="5">
    <source>
        <dbReference type="ARBA" id="ARBA00022946"/>
    </source>
</evidence>
<dbReference type="AlphaFoldDB" id="A0A137P6G5"/>
<feature type="domain" description="Peptidase M16 N-terminal" evidence="11">
    <location>
        <begin position="37"/>
        <end position="176"/>
    </location>
</feature>
<dbReference type="Pfam" id="PF00675">
    <property type="entry name" value="Peptidase_M16"/>
    <property type="match status" value="1"/>
</dbReference>
<evidence type="ECO:0000256" key="10">
    <source>
        <dbReference type="ARBA" id="ARBA00040751"/>
    </source>
</evidence>
<dbReference type="FunFam" id="3.30.830.10:FF:000039">
    <property type="entry name" value="Ubiquinol-cytochrome c reductase core subunit 2"/>
    <property type="match status" value="1"/>
</dbReference>